<keyword evidence="3" id="KW-0521">NADP</keyword>
<proteinExistence type="inferred from homology"/>
<dbReference type="PRINTS" id="PR00069">
    <property type="entry name" value="ALDKETRDTASE"/>
</dbReference>
<evidence type="ECO:0000256" key="6">
    <source>
        <dbReference type="ARBA" id="ARBA00047534"/>
    </source>
</evidence>
<comment type="catalytic activity">
    <reaction evidence="7">
        <text>xylitol + NAD(+) = D-xylose + NADH + H(+)</text>
        <dbReference type="Rhea" id="RHEA:27441"/>
        <dbReference type="ChEBI" id="CHEBI:15378"/>
        <dbReference type="ChEBI" id="CHEBI:17151"/>
        <dbReference type="ChEBI" id="CHEBI:53455"/>
        <dbReference type="ChEBI" id="CHEBI:57540"/>
        <dbReference type="ChEBI" id="CHEBI:57945"/>
        <dbReference type="EC" id="1.1.1.307"/>
    </reaction>
</comment>
<dbReference type="InterPro" id="IPR020471">
    <property type="entry name" value="AKR"/>
</dbReference>
<feature type="domain" description="NADP-dependent oxidoreductase" evidence="8">
    <location>
        <begin position="40"/>
        <end position="185"/>
    </location>
</feature>
<dbReference type="PANTHER" id="PTHR43827">
    <property type="entry name" value="2,5-DIKETO-D-GLUCONIC ACID REDUCTASE"/>
    <property type="match status" value="1"/>
</dbReference>
<organism evidence="9 10">
    <name type="scientific">Cladophialophora chaetospira</name>
    <dbReference type="NCBI Taxonomy" id="386627"/>
    <lineage>
        <taxon>Eukaryota</taxon>
        <taxon>Fungi</taxon>
        <taxon>Dikarya</taxon>
        <taxon>Ascomycota</taxon>
        <taxon>Pezizomycotina</taxon>
        <taxon>Eurotiomycetes</taxon>
        <taxon>Chaetothyriomycetidae</taxon>
        <taxon>Chaetothyriales</taxon>
        <taxon>Herpotrichiellaceae</taxon>
        <taxon>Cladophialophora</taxon>
    </lineage>
</organism>
<dbReference type="PROSITE" id="PS00062">
    <property type="entry name" value="ALDOKETO_REDUCTASE_2"/>
    <property type="match status" value="1"/>
</dbReference>
<dbReference type="EC" id="1.1.1.307" evidence="2"/>
<name>A0AA38X097_9EURO</name>
<comment type="function">
    <text evidence="5">Catalyzes the initial reaction in the xylose utilization pathway by reducing D-xylose into xylitol. Xylose is a major component of hemicelluloses such as xylan. Most fungi utilize D-xylose via three enzymatic reactions, xylose reductase (XR), xylitol dehydrogenase (XDH), and xylulokinase, to form xylulose 5-phosphate, which enters pentose phosphate pathway.</text>
</comment>
<dbReference type="PANTHER" id="PTHR43827:SF3">
    <property type="entry name" value="NADP-DEPENDENT OXIDOREDUCTASE DOMAIN-CONTAINING PROTEIN"/>
    <property type="match status" value="1"/>
</dbReference>
<dbReference type="EMBL" id="JAPDRK010000019">
    <property type="protein sequence ID" value="KAJ9604352.1"/>
    <property type="molecule type" value="Genomic_DNA"/>
</dbReference>
<evidence type="ECO:0000256" key="3">
    <source>
        <dbReference type="ARBA" id="ARBA00022857"/>
    </source>
</evidence>
<dbReference type="Proteomes" id="UP001172673">
    <property type="component" value="Unassembled WGS sequence"/>
</dbReference>
<comment type="caution">
    <text evidence="9">The sequence shown here is derived from an EMBL/GenBank/DDBJ whole genome shotgun (WGS) entry which is preliminary data.</text>
</comment>
<evidence type="ECO:0000256" key="1">
    <source>
        <dbReference type="ARBA" id="ARBA00007905"/>
    </source>
</evidence>
<protein>
    <recommendedName>
        <fullName evidence="2">D-xylose reductase [NAD(P)H]</fullName>
        <ecNumber evidence="2">1.1.1.307</ecNumber>
    </recommendedName>
</protein>
<evidence type="ECO:0000313" key="10">
    <source>
        <dbReference type="Proteomes" id="UP001172673"/>
    </source>
</evidence>
<dbReference type="InterPro" id="IPR023210">
    <property type="entry name" value="NADP_OxRdtase_dom"/>
</dbReference>
<sequence length="208" mass="22627">MASKTEKGILLRPGTEDPVIDWEHTCSNIATQAGQQGSFVPTWKAMQRLVSNGKTRAIGVSNFSIAELKEILPHSEDIPISCNQVEVHPWLPQNELISFSNAHAILTTCYSPFAGQKADGATLLKDPAVKKLAEQNGMDVGQLLQSWAVQRCTVPLGKSQTEARIKSNFAVRSLSAETMAALDAMEIPNGRGRTNDYSSAWGVDLFTN</sequence>
<evidence type="ECO:0000256" key="4">
    <source>
        <dbReference type="ARBA" id="ARBA00023002"/>
    </source>
</evidence>
<evidence type="ECO:0000313" key="9">
    <source>
        <dbReference type="EMBL" id="KAJ9604352.1"/>
    </source>
</evidence>
<gene>
    <name evidence="9" type="ORF">H2200_011186</name>
</gene>
<comment type="similarity">
    <text evidence="1">Belongs to the aldo/keto reductase family.</text>
</comment>
<dbReference type="GO" id="GO:0016616">
    <property type="term" value="F:oxidoreductase activity, acting on the CH-OH group of donors, NAD or NADP as acceptor"/>
    <property type="evidence" value="ECO:0007669"/>
    <property type="project" value="UniProtKB-ARBA"/>
</dbReference>
<keyword evidence="10" id="KW-1185">Reference proteome</keyword>
<evidence type="ECO:0000259" key="8">
    <source>
        <dbReference type="Pfam" id="PF00248"/>
    </source>
</evidence>
<dbReference type="InterPro" id="IPR018170">
    <property type="entry name" value="Aldo/ket_reductase_CS"/>
</dbReference>
<dbReference type="SUPFAM" id="SSF51430">
    <property type="entry name" value="NAD(P)-linked oxidoreductase"/>
    <property type="match status" value="1"/>
</dbReference>
<dbReference type="Gene3D" id="3.20.20.100">
    <property type="entry name" value="NADP-dependent oxidoreductase domain"/>
    <property type="match status" value="1"/>
</dbReference>
<comment type="catalytic activity">
    <reaction evidence="6">
        <text>xylitol + NADP(+) = D-xylose + NADPH + H(+)</text>
        <dbReference type="Rhea" id="RHEA:27445"/>
        <dbReference type="ChEBI" id="CHEBI:15378"/>
        <dbReference type="ChEBI" id="CHEBI:17151"/>
        <dbReference type="ChEBI" id="CHEBI:53455"/>
        <dbReference type="ChEBI" id="CHEBI:57783"/>
        <dbReference type="ChEBI" id="CHEBI:58349"/>
        <dbReference type="EC" id="1.1.1.307"/>
    </reaction>
</comment>
<reference evidence="9" key="1">
    <citation type="submission" date="2022-10" db="EMBL/GenBank/DDBJ databases">
        <title>Culturing micro-colonial fungi from biological soil crusts in the Mojave desert and describing Neophaeococcomyces mojavensis, and introducing the new genera and species Taxawa tesnikishii.</title>
        <authorList>
            <person name="Kurbessoian T."/>
            <person name="Stajich J.E."/>
        </authorList>
    </citation>
    <scope>NUCLEOTIDE SEQUENCE</scope>
    <source>
        <strain evidence="9">TK_41</strain>
    </source>
</reference>
<evidence type="ECO:0000256" key="7">
    <source>
        <dbReference type="ARBA" id="ARBA00049485"/>
    </source>
</evidence>
<dbReference type="AlphaFoldDB" id="A0AA38X097"/>
<dbReference type="InterPro" id="IPR036812">
    <property type="entry name" value="NAD(P)_OxRdtase_dom_sf"/>
</dbReference>
<dbReference type="Pfam" id="PF00248">
    <property type="entry name" value="Aldo_ket_red"/>
    <property type="match status" value="1"/>
</dbReference>
<keyword evidence="4" id="KW-0560">Oxidoreductase</keyword>
<accession>A0AA38X097</accession>
<evidence type="ECO:0000256" key="5">
    <source>
        <dbReference type="ARBA" id="ARBA00025065"/>
    </source>
</evidence>
<evidence type="ECO:0000256" key="2">
    <source>
        <dbReference type="ARBA" id="ARBA00012845"/>
    </source>
</evidence>